<feature type="domain" description="Phospholipid/glycerol acyltransferase" evidence="4">
    <location>
        <begin position="54"/>
        <end position="166"/>
    </location>
</feature>
<dbReference type="PANTHER" id="PTHR10434">
    <property type="entry name" value="1-ACYL-SN-GLYCEROL-3-PHOSPHATE ACYLTRANSFERASE"/>
    <property type="match status" value="1"/>
</dbReference>
<keyword evidence="2 5" id="KW-0808">Transferase</keyword>
<accession>A0A6J4VIZ8</accession>
<dbReference type="EMBL" id="CADCWF010000343">
    <property type="protein sequence ID" value="CAA9580836.1"/>
    <property type="molecule type" value="Genomic_DNA"/>
</dbReference>
<comment type="pathway">
    <text evidence="1">Lipid metabolism.</text>
</comment>
<keyword evidence="3 5" id="KW-0012">Acyltransferase</keyword>
<reference evidence="5" key="1">
    <citation type="submission" date="2020-02" db="EMBL/GenBank/DDBJ databases">
        <authorList>
            <person name="Meier V. D."/>
        </authorList>
    </citation>
    <scope>NUCLEOTIDE SEQUENCE</scope>
    <source>
        <strain evidence="5">AVDCRST_MAG59</strain>
    </source>
</reference>
<protein>
    <submittedName>
        <fullName evidence="5">Acyl-CoA:1-acyl-sn-glycerol-3-phosphate acyltransferase</fullName>
        <ecNumber evidence="5">2.3.1.51</ecNumber>
    </submittedName>
</protein>
<dbReference type="SMART" id="SM00563">
    <property type="entry name" value="PlsC"/>
    <property type="match status" value="1"/>
</dbReference>
<dbReference type="GO" id="GO:0003841">
    <property type="term" value="F:1-acylglycerol-3-phosphate O-acyltransferase activity"/>
    <property type="evidence" value="ECO:0007669"/>
    <property type="project" value="UniProtKB-EC"/>
</dbReference>
<dbReference type="PANTHER" id="PTHR10434:SF11">
    <property type="entry name" value="1-ACYL-SN-GLYCEROL-3-PHOSPHATE ACYLTRANSFERASE"/>
    <property type="match status" value="1"/>
</dbReference>
<dbReference type="GO" id="GO:0006654">
    <property type="term" value="P:phosphatidic acid biosynthetic process"/>
    <property type="evidence" value="ECO:0007669"/>
    <property type="project" value="TreeGrafter"/>
</dbReference>
<sequence>MNQPHGLADARDIRRGTLRGFPRAVVRWLLVRLARGLTGLRIDGLQHVPISGPVVVVANHLHNADPVLLAIAFPRALYVMAKRELFERRWMAIILTVAGAFPVDRGKADRNAIRLAEAALTLGEAVAMFPEGTRSPTGTLGVGQPGVGLIALRSRAPILPVTITGTESLPGNGGTRGPSVRRRRATAIHFGSPFVLPESVEGRRLSSKDATDRIMAELAKLLPTSYQS</sequence>
<proteinExistence type="predicted"/>
<evidence type="ECO:0000256" key="2">
    <source>
        <dbReference type="ARBA" id="ARBA00022679"/>
    </source>
</evidence>
<dbReference type="EC" id="2.3.1.51" evidence="5"/>
<dbReference type="CDD" id="cd07989">
    <property type="entry name" value="LPLAT_AGPAT-like"/>
    <property type="match status" value="1"/>
</dbReference>
<name>A0A6J4VIZ8_9BACT</name>
<evidence type="ECO:0000256" key="1">
    <source>
        <dbReference type="ARBA" id="ARBA00005189"/>
    </source>
</evidence>
<dbReference type="AlphaFoldDB" id="A0A6J4VIZ8"/>
<dbReference type="InterPro" id="IPR002123">
    <property type="entry name" value="Plipid/glycerol_acylTrfase"/>
</dbReference>
<organism evidence="5">
    <name type="scientific">uncultured Thermomicrobiales bacterium</name>
    <dbReference type="NCBI Taxonomy" id="1645740"/>
    <lineage>
        <taxon>Bacteria</taxon>
        <taxon>Pseudomonadati</taxon>
        <taxon>Thermomicrobiota</taxon>
        <taxon>Thermomicrobia</taxon>
        <taxon>Thermomicrobiales</taxon>
        <taxon>environmental samples</taxon>
    </lineage>
</organism>
<gene>
    <name evidence="5" type="ORF">AVDCRST_MAG59-4765</name>
</gene>
<dbReference type="SUPFAM" id="SSF69593">
    <property type="entry name" value="Glycerol-3-phosphate (1)-acyltransferase"/>
    <property type="match status" value="1"/>
</dbReference>
<evidence type="ECO:0000313" key="5">
    <source>
        <dbReference type="EMBL" id="CAA9580836.1"/>
    </source>
</evidence>
<evidence type="ECO:0000256" key="3">
    <source>
        <dbReference type="ARBA" id="ARBA00023315"/>
    </source>
</evidence>
<dbReference type="Pfam" id="PF01553">
    <property type="entry name" value="Acyltransferase"/>
    <property type="match status" value="1"/>
</dbReference>
<evidence type="ECO:0000259" key="4">
    <source>
        <dbReference type="SMART" id="SM00563"/>
    </source>
</evidence>